<dbReference type="EMBL" id="KE375212">
    <property type="protein sequence ID" value="EPQ61860.1"/>
    <property type="molecule type" value="Genomic_DNA"/>
</dbReference>
<keyword evidence="1" id="KW-0472">Membrane</keyword>
<evidence type="ECO:0000256" key="1">
    <source>
        <dbReference type="SAM" id="Phobius"/>
    </source>
</evidence>
<sequence>MKTNTQASGFVFRSTSAFLYLAAIVCSTIMFSIHAYLLAAFRVSGLPITKYLPAASGISGSAILGLVLLGVLAILLDATYIGAFTYVAWANRLGSGRCSKEGTTLISGSGIVGSLGKNQADGLPNTTTACRLETTSLVISGLISVIFMLHIPATIFAVRHQRYFANPQQNQNHIRKSFCRFWKYKVSHTKHVPIDKINPDALPKHVTPTEISEFYTVQADPEPPLKYSASKMAVKDDTSYADITQAPRSSCQVARIANGLATSTSAR</sequence>
<evidence type="ECO:0000313" key="2">
    <source>
        <dbReference type="EMBL" id="EPQ61860.1"/>
    </source>
</evidence>
<proteinExistence type="predicted"/>
<reference evidence="3" key="1">
    <citation type="journal article" date="2013" name="Nat. Genet.">
        <title>The wheat powdery mildew genome shows the unique evolution of an obligate biotroph.</title>
        <authorList>
            <person name="Wicker T."/>
            <person name="Oberhaensli S."/>
            <person name="Parlange F."/>
            <person name="Buchmann J.P."/>
            <person name="Shatalina M."/>
            <person name="Roffler S."/>
            <person name="Ben-David R."/>
            <person name="Dolezel J."/>
            <person name="Simkova H."/>
            <person name="Schulze-Lefert P."/>
            <person name="Spanu P.D."/>
            <person name="Bruggmann R."/>
            <person name="Amselem J."/>
            <person name="Quesneville H."/>
            <person name="Ver Loren van Themaat E."/>
            <person name="Paape T."/>
            <person name="Shimizu K.K."/>
            <person name="Keller B."/>
        </authorList>
    </citation>
    <scope>NUCLEOTIDE SEQUENCE [LARGE SCALE GENOMIC DNA]</scope>
    <source>
        <strain evidence="3">96224</strain>
    </source>
</reference>
<evidence type="ECO:0000313" key="3">
    <source>
        <dbReference type="Proteomes" id="UP000053110"/>
    </source>
</evidence>
<organism evidence="2 3">
    <name type="scientific">Blumeria graminis f. sp. tritici 96224</name>
    <dbReference type="NCBI Taxonomy" id="1268274"/>
    <lineage>
        <taxon>Eukaryota</taxon>
        <taxon>Fungi</taxon>
        <taxon>Dikarya</taxon>
        <taxon>Ascomycota</taxon>
        <taxon>Pezizomycotina</taxon>
        <taxon>Leotiomycetes</taxon>
        <taxon>Erysiphales</taxon>
        <taxon>Erysiphaceae</taxon>
        <taxon>Blumeria</taxon>
    </lineage>
</organism>
<name>A0A656KFC5_BLUGR</name>
<dbReference type="AlphaFoldDB" id="A0A656KFC5"/>
<accession>A0A656KFC5</accession>
<dbReference type="Proteomes" id="UP000053110">
    <property type="component" value="Unassembled WGS sequence"/>
</dbReference>
<keyword evidence="1" id="KW-0812">Transmembrane</keyword>
<feature type="transmembrane region" description="Helical" evidence="1">
    <location>
        <begin position="17"/>
        <end position="39"/>
    </location>
</feature>
<keyword evidence="1" id="KW-1133">Transmembrane helix</keyword>
<feature type="transmembrane region" description="Helical" evidence="1">
    <location>
        <begin position="51"/>
        <end position="76"/>
    </location>
</feature>
<dbReference type="OrthoDB" id="5342507at2759"/>
<feature type="transmembrane region" description="Helical" evidence="1">
    <location>
        <begin position="137"/>
        <end position="158"/>
    </location>
</feature>
<protein>
    <submittedName>
        <fullName evidence="2">Uncharacterized protein</fullName>
    </submittedName>
</protein>
<gene>
    <name evidence="2" type="ORF">BGT96224_590</name>
</gene>